<dbReference type="AlphaFoldDB" id="A0A9W4GHC7"/>
<evidence type="ECO:0000313" key="3">
    <source>
        <dbReference type="EMBL" id="CAD6504936.1"/>
    </source>
</evidence>
<feature type="signal peptide" evidence="2">
    <location>
        <begin position="1"/>
        <end position="17"/>
    </location>
</feature>
<comment type="caution">
    <text evidence="3">The sequence shown here is derived from an EMBL/GenBank/DDBJ whole genome shotgun (WGS) entry which is preliminary data.</text>
</comment>
<proteinExistence type="predicted"/>
<name>A0A9W4GHC7_BLUGR</name>
<sequence>MRFFLLILALMIAGFMAVPTGPYIVSRTNKKTTGTKILEKLDGYRFQGKVDTWSEKMRETIENVLEKISTFTRNKFGKKAGSISKPSGTKSLTPAVSDASHSNHTKRFLQQDPSGYRLDGKKTFPYYNKKSKGNFLVNFWCRSGLLSYLEAKIPRKADSSACTDNCVVALKRSSGVLKKDTWDTVLRYKC</sequence>
<reference evidence="3" key="1">
    <citation type="submission" date="2020-10" db="EMBL/GenBank/DDBJ databases">
        <authorList>
            <person name="Muller C M."/>
        </authorList>
    </citation>
    <scope>NUCLEOTIDE SEQUENCE</scope>
    <source>
        <strain evidence="3">THUN-12</strain>
    </source>
</reference>
<evidence type="ECO:0000256" key="1">
    <source>
        <dbReference type="SAM" id="MobiDB-lite"/>
    </source>
</evidence>
<feature type="compositionally biased region" description="Polar residues" evidence="1">
    <location>
        <begin position="84"/>
        <end position="102"/>
    </location>
</feature>
<gene>
    <name evidence="3" type="ORF">BGTH12_LOCUS6294</name>
</gene>
<evidence type="ECO:0000313" key="4">
    <source>
        <dbReference type="Proteomes" id="UP000683417"/>
    </source>
</evidence>
<dbReference type="Proteomes" id="UP000683417">
    <property type="component" value="Unassembled WGS sequence"/>
</dbReference>
<accession>A0A9W4GHC7</accession>
<protein>
    <submittedName>
        <fullName evidence="3">BgTH12-00435</fullName>
    </submittedName>
</protein>
<evidence type="ECO:0000256" key="2">
    <source>
        <dbReference type="SAM" id="SignalP"/>
    </source>
</evidence>
<feature type="region of interest" description="Disordered" evidence="1">
    <location>
        <begin position="78"/>
        <end position="105"/>
    </location>
</feature>
<organism evidence="3 4">
    <name type="scientific">Blumeria graminis f. sp. triticale</name>
    <dbReference type="NCBI Taxonomy" id="1689686"/>
    <lineage>
        <taxon>Eukaryota</taxon>
        <taxon>Fungi</taxon>
        <taxon>Dikarya</taxon>
        <taxon>Ascomycota</taxon>
        <taxon>Pezizomycotina</taxon>
        <taxon>Leotiomycetes</taxon>
        <taxon>Erysiphales</taxon>
        <taxon>Erysiphaceae</taxon>
        <taxon>Blumeria</taxon>
    </lineage>
</organism>
<feature type="chain" id="PRO_5040744903" evidence="2">
    <location>
        <begin position="18"/>
        <end position="190"/>
    </location>
</feature>
<keyword evidence="2" id="KW-0732">Signal</keyword>
<dbReference type="EMBL" id="CAJHIT010000009">
    <property type="protein sequence ID" value="CAD6504936.1"/>
    <property type="molecule type" value="Genomic_DNA"/>
</dbReference>